<dbReference type="STRING" id="263475.AMD00_14160"/>
<protein>
    <recommendedName>
        <fullName evidence="5">Phage tail tape measure protein domain-containing protein</fullName>
    </recommendedName>
</protein>
<keyword evidence="4" id="KW-1185">Reference proteome</keyword>
<dbReference type="EMBL" id="LILB01000005">
    <property type="protein sequence ID" value="KOO49498.1"/>
    <property type="molecule type" value="Genomic_DNA"/>
</dbReference>
<dbReference type="AlphaFoldDB" id="A0A0M0LFN8"/>
<feature type="region of interest" description="Disordered" evidence="2">
    <location>
        <begin position="197"/>
        <end position="229"/>
    </location>
</feature>
<comment type="caution">
    <text evidence="3">The sequence shown here is derived from an EMBL/GenBank/DDBJ whole genome shotgun (WGS) entry which is preliminary data.</text>
</comment>
<feature type="coiled-coil region" evidence="1">
    <location>
        <begin position="28"/>
        <end position="86"/>
    </location>
</feature>
<dbReference type="Proteomes" id="UP000036867">
    <property type="component" value="Unassembled WGS sequence"/>
</dbReference>
<reference evidence="4" key="1">
    <citation type="submission" date="2015-08" db="EMBL/GenBank/DDBJ databases">
        <title>Fjat-10028 dsm 16317.</title>
        <authorList>
            <person name="Liu B."/>
            <person name="Wang J."/>
            <person name="Zhu Y."/>
            <person name="Liu G."/>
            <person name="Chen Q."/>
            <person name="Chen Z."/>
            <person name="Lan J."/>
            <person name="Che J."/>
            <person name="Ge C."/>
            <person name="Shi H."/>
            <person name="Pan Z."/>
            <person name="Liu X."/>
        </authorList>
    </citation>
    <scope>NUCLEOTIDE SEQUENCE [LARGE SCALE GENOMIC DNA]</scope>
    <source>
        <strain evidence="4">DSM 16317</strain>
    </source>
</reference>
<evidence type="ECO:0000313" key="3">
    <source>
        <dbReference type="EMBL" id="KOO49498.1"/>
    </source>
</evidence>
<feature type="compositionally biased region" description="Polar residues" evidence="2">
    <location>
        <begin position="197"/>
        <end position="211"/>
    </location>
</feature>
<evidence type="ECO:0000256" key="2">
    <source>
        <dbReference type="SAM" id="MobiDB-lite"/>
    </source>
</evidence>
<accession>A0A0M0LFN8</accession>
<dbReference type="GeneID" id="301137242"/>
<evidence type="ECO:0000313" key="4">
    <source>
        <dbReference type="Proteomes" id="UP000036867"/>
    </source>
</evidence>
<proteinExistence type="predicted"/>
<feature type="compositionally biased region" description="Low complexity" evidence="2">
    <location>
        <begin position="219"/>
        <end position="229"/>
    </location>
</feature>
<gene>
    <name evidence="3" type="ORF">AMD00_14160</name>
</gene>
<dbReference type="RefSeq" id="WP_053417664.1">
    <property type="nucleotide sequence ID" value="NZ_LILB01000005.1"/>
</dbReference>
<organism evidence="3 4">
    <name type="scientific">Viridibacillus arvi</name>
    <dbReference type="NCBI Taxonomy" id="263475"/>
    <lineage>
        <taxon>Bacteria</taxon>
        <taxon>Bacillati</taxon>
        <taxon>Bacillota</taxon>
        <taxon>Bacilli</taxon>
        <taxon>Bacillales</taxon>
        <taxon>Caryophanaceae</taxon>
        <taxon>Viridibacillus</taxon>
    </lineage>
</organism>
<evidence type="ECO:0000256" key="1">
    <source>
        <dbReference type="SAM" id="Coils"/>
    </source>
</evidence>
<name>A0A0M0LFN8_9BACL</name>
<sequence length="976" mass="107040">MSNNTGFIGLVEMVGTTIIETAKHLKKMDNLENRSLLLANKLEEKLKEISDIITQIESKPHITVNMKDAKENINALKKALDVLFDEVQTNRHLQIDTTYAITKINALNTKIATLEFAIKINTSQLKTQINQIKDQANALNVILEDKTINIKILSDKGFSNLIKSFDSFSAKLDGLYSKLNILSKKIAAIDLQAANKSSPSNGSIDQQTTPNGTPPANSPPRSTSSSSSLASNINLDELSKLEQLKILGQQLNEIVTPVLVDISNKFGTVVKDAEKGWGKFASQTLMNTKLMSEYKNQISDVSAETRQSQEKVGGLFAVLHNKMGKTKSNIANSAKIGLNFAKVWGVDAVSAISSVDRISKKLGVSQGQAADIMAVAMKKYQGDMNKATESVMENQNAWKKTGKVLIDGQTAYQKMVNSIDGGGLAHLEITVGKLGNLLLELWKALEPTVIKVADELSELFDNLTAFLRAHPGIAKIVAHFGALAISVALTASKLLPLIDILRNVSGLFGSTGRNSGLKTMFSSLRKILGGVLPLIKKSFGGIKGALTRFLPMLLPLLTNPVTLLGVAIIAAFAIVARYIYKNRKVLGQQAVKAGKAVVDGLIKGINLMKKWNPISLFNKYIIKPIKSFFERNSLSKVFFKFGRSIVKSIVKSVKGSVKSLVNIFAPLVKVIKNSFNSILRVLSRFVRSITNSLGRVRKAFSRMATSIFNSIKWAFNGIYNFIVKVMPKVWGFLSRILRRIRNFFSTILGSILNNVVTVFNTMYSKIRTTLTNTYKYIKKIFGQIGSFFIGLAKKAWDWGANIVEGIIGGIKDKVSDAVSAIRDLGGKIIDGFTGKMVIRSPSRIMYKLASFIPDGVRNAILDGRKRVGKATRDLGNSIKDNFIPDVEGVSFDTGNISTAAIIQSSISPRIRNASKTVDFKNRLNGKKPTSIKNSGKQINVGDVHVHVKKASTNADIDFLNTALTDRINKEVRRKER</sequence>
<dbReference type="OrthoDB" id="2157658at2"/>
<keyword evidence="1" id="KW-0175">Coiled coil</keyword>
<evidence type="ECO:0008006" key="5">
    <source>
        <dbReference type="Google" id="ProtNLM"/>
    </source>
</evidence>